<dbReference type="Pfam" id="PF00622">
    <property type="entry name" value="SPRY"/>
    <property type="match status" value="1"/>
</dbReference>
<comment type="catalytic activity">
    <reaction evidence="1">
        <text>S-ubiquitinyl-[E2 ubiquitin-conjugating enzyme]-L-cysteine + [acceptor protein]-L-lysine = [E2 ubiquitin-conjugating enzyme]-L-cysteine + N(6)-ubiquitinyl-[acceptor protein]-L-lysine.</text>
        <dbReference type="EC" id="2.3.2.26"/>
    </reaction>
</comment>
<feature type="domain" description="B30.2/SPRY" evidence="14">
    <location>
        <begin position="1705"/>
        <end position="1901"/>
    </location>
</feature>
<evidence type="ECO:0000256" key="4">
    <source>
        <dbReference type="ARBA" id="ARBA00012485"/>
    </source>
</evidence>
<dbReference type="InterPro" id="IPR058923">
    <property type="entry name" value="RCC1-like_dom"/>
</dbReference>
<dbReference type="SMART" id="SM00119">
    <property type="entry name" value="HECTc"/>
    <property type="match status" value="1"/>
</dbReference>
<keyword evidence="8" id="KW-0677">Repeat</keyword>
<dbReference type="InterPro" id="IPR043136">
    <property type="entry name" value="B30.2/SPRY_sf"/>
</dbReference>
<dbReference type="InterPro" id="IPR009091">
    <property type="entry name" value="RCC1/BLIP-II"/>
</dbReference>
<dbReference type="GO" id="GO:0005737">
    <property type="term" value="C:cytoplasm"/>
    <property type="evidence" value="ECO:0007669"/>
    <property type="project" value="UniProtKB-SubCell"/>
</dbReference>
<feature type="repeat" description="RCC1" evidence="12">
    <location>
        <begin position="3717"/>
        <end position="3768"/>
    </location>
</feature>
<feature type="repeat" description="RCC1" evidence="12">
    <location>
        <begin position="3612"/>
        <end position="3663"/>
    </location>
</feature>
<dbReference type="InterPro" id="IPR001870">
    <property type="entry name" value="B30.2/SPRY"/>
</dbReference>
<dbReference type="PROSITE" id="PS50188">
    <property type="entry name" value="B302_SPRY"/>
    <property type="match status" value="1"/>
</dbReference>
<dbReference type="Gene3D" id="2.60.120.920">
    <property type="match status" value="1"/>
</dbReference>
<dbReference type="Pfam" id="PF00400">
    <property type="entry name" value="WD40"/>
    <property type="match status" value="3"/>
</dbReference>
<evidence type="ECO:0000256" key="8">
    <source>
        <dbReference type="ARBA" id="ARBA00022737"/>
    </source>
</evidence>
<evidence type="ECO:0000256" key="5">
    <source>
        <dbReference type="ARBA" id="ARBA00022490"/>
    </source>
</evidence>
<evidence type="ECO:0000256" key="11">
    <source>
        <dbReference type="PROSITE-ProRule" id="PRU00221"/>
    </source>
</evidence>
<dbReference type="PROSITE" id="PS50012">
    <property type="entry name" value="RCC1_3"/>
    <property type="match status" value="11"/>
</dbReference>
<feature type="repeat" description="WD" evidence="11">
    <location>
        <begin position="2958"/>
        <end position="2999"/>
    </location>
</feature>
<feature type="repeat" description="RCC1" evidence="12">
    <location>
        <begin position="3820"/>
        <end position="3871"/>
    </location>
</feature>
<accession>A0AAR5PT05</accession>
<dbReference type="PROSITE" id="PS50294">
    <property type="entry name" value="WD_REPEATS_REGION"/>
    <property type="match status" value="2"/>
</dbReference>
<dbReference type="InterPro" id="IPR000569">
    <property type="entry name" value="HECT_dom"/>
</dbReference>
<sequence length="4371" mass="486028">MATLTTNVELEWNETTNLTWAQKDTDSIANRDCVQSMYDTLVQNKEVRAIPAVSVSFNDVQTLPSFQYDPPTTSELNTFLNTLLASQHQLAKGICSSSPFSVLLKQRMVVLKRIFYALVKRYHEDRLASSQKQNAKNALMAPSGRDVMLGSHALLEVSVKTCLSLVFSLLQQNWQVSGILGIPPLCNSVLETVGGLIKNLPPLCLSNDAQLTSLGMTSLDQVWDFLRNVLLHETAADAQGKLLSSEILLGLALQRGSLRYFLGWIDLALELSCRETIKSPLFSNAIHQLQERKQESMVCLEQSNAETMSMYEIALTLLETLTLMAVEYGGACSAIESPTSNTELGVFEKSDVYVWGSNSSHQLAEGQREKLLLPVKSKIFNQVQRIEAGQYCTFAIHWDGLVSACGKGSYGRLGLGESSNQTLPKRILLDSVVKSLSSSKGSDGHTLALTQEGQVYSWGDGDYGKLGHGNCTTHKQPERILGPFIGRFVKYVNAGYRHSAAVTDDGFLWTWGEGDHGRLGHGDYVARHVPTLVAGLTDVGQVACGSSHTLVVSADGKTVWSFGSGENGKLGHGEIAKVCKPKVIEALQGLIIQKVCAATSFSVALTTSGQVYTWGSGPVLGVGTADSIWLQPILVEDLVPYRIIDISVGDNHCLALTEDHQVFAWGTNTMGQCGQGHTASPITRPLKVLGLDRARVRQISAGTSHSIAWTMLPSEKQHIAGHKTFCLDLHENTFKYIKVFLQKYAADFSYEDSQPPQPFQSRKEHQDFVLWTLKLLCTHFNLCINSERNAGVLGRHAKDIRLALFRLVDIESPSEIYSLAREVLNIGASLLLPLLSERVEFLHLHLSSGRQLSQGQQMLLSIILGSLEDPVHVASLLGYAANTEKSKQLDSKTTSTLMYTLLQALTQNTLSTLQSVSQFLGSTTNQPNQKWENAGNEKVAHIQRLLSSLQNHMLAHITQALANQSDYKGLSQEDYVVDHLMKVFDFATQVLESAVEVLREYPDSLELFYNVLQESVAGAMLFKLLSALLLLPLGYIKVLYTPLINVLDALDAFNQLLPRELLLDNDKDGSRSETPTLTQLAEQSWIWIVDLQKTCSILIGRCLGGMLLGQPVSKEELSCRKWLISELFSAGIENEQVPIEYLSELAYISGCANTLALSLETFPENVQILCRVAFGVQNQYDEACATVDEPDDLFDNTAKNYEMDHLEVNPDERVLFDRIMRTFFYAVMKVTGFLESGRSTVFSSKVFEYAVTLRQKLFTAMCNDKNRRDQKNKDIKESADVVPDVKTEYDLREMNFEKFCYKVLQRNLLLLIFIKDSKMRLTPAKLDTEDEEPVKAYVEFYKSSTDPAMCNLSRMCKLCLDFVITGDHDTSGYDTGDNGWCNDPAVVYNSLINHKERAHSRMEGLEQLLFYLISREPTLTTLNCIQQQILEGCFGLYNIDKLDASTPFHHYLKGIESSPFELQDKIAGVIQSIYQFLTASFMKQMTENSENKQLLLVTIFALSTRYQANDLSLVINNDVMQHLMQMVDMSIVGIYACTKTEVLSVASLRLIHILAMSSCIHSKPLEVAPLAIIVNVLYEQFLKTIEIFKECCQSLGTGAFQSGNDRQMGDFLLFLRTIASSISIQRLLGTESWISALLTVLDTTQLHLSYNSQLKVLKPKLLILQILQTVLPGLKPSHIPEAFRKDLITNLMAQLGEIMWAKLPRNTEDANIEFNRLFQSDDLLSAYDFRENEGNIPVHDMGFDVDKCFKCTIEGSLTLVHGAGGRGYGLGMQAIRSGCYQWKILIVKENRGNEGTCIGVSKFPVGDYSHRSTSDMWLYRGYSGSLYHNGESDQCFQSFTQGDYITVVLDMDARTLSFGKNGEEPRVAFENVEASELYPCVMFYSSNPGEKVKITDMKVHGTQRDVLPGEPNMAPLHAVLTESYIGLLRKLHNSDTWTTQVNMDLTERFDKIEELLPNMEARKLDEAACNLFEETEVEINLEELCNTVWPALCVIGGVDRGLKMGAFCKHKVTGKRAIALGVLKKGITTVNVQWEQDQGISDVAISNLDFIESEPFSTNKYNELTTAMLLQLVRLSGITNEISFPLFDFNEEDVLMANADSSSQTGEPDEMLFSNSDLQIGPQRQDIPQTVDSLTDKIVSNILEEVTKMTSLPNATCSRGARNGDELNSATADDPQAVRRQQRFTAMEEKFVKLAFLQFSSLKTVAAFIMTTQFTNMLLRSDHRSAEDTCSIKDIMYSIVDKSVDQCKLKNIITIADAERALSIMHMSFTKNKSKCDAGNLALGQGEMEVETEDSSHANEPSCSSSSQATRGRSSASLKTRRRVSIGHSPRTASLGSTPTTDPSRHIFTTSESQDSVWRIGRRSSSPPPPHIALPLLDMGFPLKHVLKALYETRTSGEINSRSINMLATWMCEHPYSEASDDEEHSVRELWVRSGDLVNRQKYLIERVQDEDLRRPRNRANAEIGNFAARVSRDLQDRVRERQQVRERQHVRGEAHPLLRNLGSPGNNIEDLTFPQENTGIDSLGDQDPNSAYFVDVSNQCGICPYCDQLSAFLDAHLMSNHPGCGALWGRGICGYVFNQEVDIARELTSQFSQKSVRRFYVICHECRKKYLAKNKSQNLLVSQCPDIVLDHDDNVEADMQNLKFALPQCDDIEQIKKFLRMSEDSFLVKTIDFPESDSLGASAVPKAPRDFDSPEETKAKTIGSQAALLGSPLQRMLGCRDLISSIKILLSRQIILNVLSFLSMSTNYAQLISSLELIGLSDISKVVRLMTLTAMKRVEVSQLQKSAEFLNFRLPEDFYQLTTQLPSAANSCLKHLSVSIAALAQKDVNASDLVVNMCTKDLIVAAFGVAMPKTGFAVTQQLVNILSTHGGCSLMDLHKEEGCLERASAAPLALPNALSAYVLSNSDRLSPREREWAAQQLFKCIATKIQIMSGSGLDELNFADLSRTMPERDVALLEGHENRVCTLAWHSDSNTLASAGYDGTVRLWSISSGKEPVLNSTLVFRTSADSFGSDIHEKLIGHLCWSATGNYLAGALDSVINIWLIKKSKQFDGCDWFIEHQKEFITSMCWPKAKPENESDNEYLLLGKIDGTVSLITIESKGSLLVETLKNFSLSHAVVHLDWARANCPFAVGYLDGTLRLGGVRWQADITTVQAHDNTISSLEWCPRGILLATIAMDRTCKVWKLTGRQLVIQNTIILSHEPTSITWSPLVDASSGLLLVVGTSYGTVNAWRIPNGEDGNCDEPTLLFSSQGHSHNAVTSLAVDRDGLLLASGCLKSPSGVVNIWSLFNGTLLYTTTGTGGVNRNGLKWLSSTSSLAIAFSRSKTIQMLRYGREELTDNLPLAVVRCALMKKGVRGIKNSPFFKYLVSVLPSILLTQQGAEKLQVSTGFHLTHSVYLKSLASLAIILDLDKVICYELVAFNDARRANIVPNFQWLHTFSQAAEIAVRLIKRRHLSDQEISSGQLLDGDEAACSTEVPQVHWTIKQDEQIMQWVAQRPKDWEIGGKCVAYLWGSDRHGQLAELEFSSLIPIPVESFSVARKIICGQNCTFVILAHGTVMACGEGSYGRLGQGNSEDLHSLSVISSLQGFVITDLATSVGSDGHSLALAESGEVFSWGDGDYGKLGHGNSDRQRRPRQIEALQNLEVVQVACGFKHSAVVTSDGKLYTFGNGDFGRLGLGSTTHKKLPERVIALEGHRIGQVACGLNHTACISADGMNVWTFGEGDYGKLGLGHTTTKSIPQRVTTMCGMGVKKVGCGTNVTVFLTKTGKLFICGIDRVPWQGMTKDRPFVPRQLNSLTEYFIEDFAIGTEHMLILSKCGKVFGWGMNTEGQCGHPHDSMIREPEIIKDLLNKNIKQISTGRTHSAAYTAPPLPQRVPGEVQLLTFGLPKEIPAQFDHLKAVSIKAIQNRLKFLHNFSDKLYSCWTMMPLSAQQAEFNVPPLEGLISPKLRRLLAPKVYTLPFVRCIGKTMVQGKNYGPPIVVRRMSQEGRKPKPIFIQIAKQVVNNRPQEFRLPARAWKVKLVGEGADDAGGVFDDTMTEMCQEITSTVSLLVPTPNALNEEGFNRDKYLLNPDFSSAQHLSWFKFIGILFAVAIRTRKPLAIPLAPLIWKLLVGEPVCVEDLKDTDAMYVQTLRSIRDIDKSGITSERFHEAIPQETFEGYSCTGKLVPVTHGGKNLPLTFENRAQYYEQVIRFRLQEFDLQVAAIREGMSGIIPVPLLSLMTAEHLEELICGMPHISISDLKKIVRYRELDENSQLVKWLWNILESFTDNERVLFMRFVSGRSRLPANLADLSQRFQVMKVDKALNGLPTAQTCFFQLRLPPYSGQKIMAEKLRYSINNCRSIDMDNYMLARNTEQGNVSEDDWSYGS</sequence>
<dbReference type="InterPro" id="IPR015943">
    <property type="entry name" value="WD40/YVTN_repeat-like_dom_sf"/>
</dbReference>
<dbReference type="InterPro" id="IPR003877">
    <property type="entry name" value="SPRY_dom"/>
</dbReference>
<dbReference type="InterPro" id="IPR035768">
    <property type="entry name" value="SPRY_HERC1"/>
</dbReference>
<feature type="repeat" description="WD" evidence="11">
    <location>
        <begin position="3154"/>
        <end position="3195"/>
    </location>
</feature>
<reference evidence="16" key="2">
    <citation type="submission" date="2024-08" db="UniProtKB">
        <authorList>
            <consortium name="EnsemblMetazoa"/>
        </authorList>
    </citation>
    <scope>IDENTIFICATION</scope>
</reference>
<keyword evidence="7" id="KW-0808">Transferase</keyword>
<dbReference type="InterPro" id="IPR035983">
    <property type="entry name" value="Hect_E3_ubiquitin_ligase"/>
</dbReference>
<dbReference type="Gene3D" id="3.30.2160.10">
    <property type="entry name" value="Hect, E3 ligase catalytic domain"/>
    <property type="match status" value="1"/>
</dbReference>
<proteinExistence type="predicted"/>
<feature type="compositionally biased region" description="Basic and acidic residues" evidence="13">
    <location>
        <begin position="2486"/>
        <end position="2497"/>
    </location>
</feature>
<keyword evidence="9 10" id="KW-0833">Ubl conjugation pathway</keyword>
<feature type="repeat" description="RCC1" evidence="12">
    <location>
        <begin position="453"/>
        <end position="505"/>
    </location>
</feature>
<evidence type="ECO:0000259" key="15">
    <source>
        <dbReference type="PROSITE" id="PS50237"/>
    </source>
</evidence>
<dbReference type="GeneID" id="109540157"/>
<evidence type="ECO:0000256" key="9">
    <source>
        <dbReference type="ARBA" id="ARBA00022786"/>
    </source>
</evidence>
<feature type="repeat" description="RCC1" evidence="12">
    <location>
        <begin position="660"/>
        <end position="712"/>
    </location>
</feature>
<evidence type="ECO:0000313" key="16">
    <source>
        <dbReference type="EnsemblMetazoa" id="XP_019763936.1"/>
    </source>
</evidence>
<feature type="domain" description="HECT" evidence="15">
    <location>
        <begin position="4010"/>
        <end position="4354"/>
    </location>
</feature>
<evidence type="ECO:0000256" key="3">
    <source>
        <dbReference type="ARBA" id="ARBA00004906"/>
    </source>
</evidence>
<dbReference type="GO" id="GO:0009966">
    <property type="term" value="P:regulation of signal transduction"/>
    <property type="evidence" value="ECO:0007669"/>
    <property type="project" value="UniProtKB-ARBA"/>
</dbReference>
<keyword evidence="11" id="KW-0853">WD repeat</keyword>
<name>A0AAR5PT05_DENPD</name>
<dbReference type="SUPFAM" id="SSF50978">
    <property type="entry name" value="WD40 repeat-like"/>
    <property type="match status" value="1"/>
</dbReference>
<feature type="active site" description="Glycyl thioester intermediate" evidence="10">
    <location>
        <position position="4317"/>
    </location>
</feature>
<feature type="repeat" description="RCC1" evidence="12">
    <location>
        <begin position="557"/>
        <end position="608"/>
    </location>
</feature>
<protein>
    <recommendedName>
        <fullName evidence="4">HECT-type E3 ubiquitin transferase</fullName>
        <ecNumber evidence="4">2.3.2.26</ecNumber>
    </recommendedName>
</protein>
<dbReference type="SMART" id="SM00320">
    <property type="entry name" value="WD40"/>
    <property type="match status" value="4"/>
</dbReference>
<dbReference type="SMART" id="SM00449">
    <property type="entry name" value="SPRY"/>
    <property type="match status" value="1"/>
</dbReference>
<dbReference type="PROSITE" id="PS50237">
    <property type="entry name" value="HECT"/>
    <property type="match status" value="1"/>
</dbReference>
<evidence type="ECO:0000256" key="1">
    <source>
        <dbReference type="ARBA" id="ARBA00000885"/>
    </source>
</evidence>
<dbReference type="CDD" id="cd14401">
    <property type="entry name" value="UBA_HERC1"/>
    <property type="match status" value="1"/>
</dbReference>
<dbReference type="InterPro" id="IPR001680">
    <property type="entry name" value="WD40_rpt"/>
</dbReference>
<dbReference type="EC" id="2.3.2.26" evidence="4"/>
<dbReference type="Gene3D" id="2.130.10.10">
    <property type="entry name" value="YVTN repeat-like/Quinoprotein amine dehydrogenase"/>
    <property type="match status" value="1"/>
</dbReference>
<dbReference type="Gene3D" id="2.130.10.30">
    <property type="entry name" value="Regulator of chromosome condensation 1/beta-lactamase-inhibitor protein II"/>
    <property type="match status" value="2"/>
</dbReference>
<evidence type="ECO:0000256" key="2">
    <source>
        <dbReference type="ARBA" id="ARBA00004496"/>
    </source>
</evidence>
<dbReference type="GO" id="GO:0061630">
    <property type="term" value="F:ubiquitin protein ligase activity"/>
    <property type="evidence" value="ECO:0007669"/>
    <property type="project" value="UniProtKB-EC"/>
</dbReference>
<dbReference type="CDD" id="cd00078">
    <property type="entry name" value="HECTc"/>
    <property type="match status" value="1"/>
</dbReference>
<dbReference type="SUPFAM" id="SSF50985">
    <property type="entry name" value="RCC1/BLIP-II"/>
    <property type="match status" value="3"/>
</dbReference>
<feature type="compositionally biased region" description="Low complexity" evidence="13">
    <location>
        <begin position="2302"/>
        <end position="2317"/>
    </location>
</feature>
<dbReference type="InterPro" id="IPR036322">
    <property type="entry name" value="WD40_repeat_dom_sf"/>
</dbReference>
<feature type="repeat" description="RCC1" evidence="12">
    <location>
        <begin position="400"/>
        <end position="452"/>
    </location>
</feature>
<feature type="repeat" description="RCC1" evidence="12">
    <location>
        <begin position="609"/>
        <end position="659"/>
    </location>
</feature>
<dbReference type="Pfam" id="PF00632">
    <property type="entry name" value="HECT"/>
    <property type="match status" value="1"/>
</dbReference>
<evidence type="ECO:0000256" key="6">
    <source>
        <dbReference type="ARBA" id="ARBA00022553"/>
    </source>
</evidence>
<dbReference type="FunFam" id="2.60.120.920:FF:000015">
    <property type="entry name" value="LOW QUALITY PROTEIN: probable E3 ubiquitin-protein ligase HERC1"/>
    <property type="match status" value="1"/>
</dbReference>
<comment type="subcellular location">
    <subcellularLocation>
        <location evidence="2">Cytoplasm</location>
    </subcellularLocation>
</comment>
<dbReference type="FunFam" id="3.30.2410.10:FF:000006">
    <property type="entry name" value="probable E3 ubiquitin-protein ligase HERC1 isoform X2"/>
    <property type="match status" value="1"/>
</dbReference>
<dbReference type="KEGG" id="dpa:109540157"/>
<dbReference type="InterPro" id="IPR000408">
    <property type="entry name" value="Reg_chr_condens"/>
</dbReference>
<evidence type="ECO:0000313" key="17">
    <source>
        <dbReference type="Proteomes" id="UP000019118"/>
    </source>
</evidence>
<feature type="region of interest" description="Disordered" evidence="13">
    <location>
        <begin position="2486"/>
        <end position="2522"/>
    </location>
</feature>
<dbReference type="InterPro" id="IPR013320">
    <property type="entry name" value="ConA-like_dom_sf"/>
</dbReference>
<dbReference type="CDD" id="cd12881">
    <property type="entry name" value="SPRY_HERC1"/>
    <property type="match status" value="1"/>
</dbReference>
<dbReference type="PANTHER" id="PTHR22872">
    <property type="entry name" value="BTK-BINDING PROTEIN-RELATED"/>
    <property type="match status" value="1"/>
</dbReference>
<dbReference type="Gene3D" id="3.90.1750.10">
    <property type="entry name" value="Hect, E3 ligase catalytic domains"/>
    <property type="match status" value="1"/>
</dbReference>
<dbReference type="PROSITE" id="PS00626">
    <property type="entry name" value="RCC1_2"/>
    <property type="match status" value="3"/>
</dbReference>
<dbReference type="PRINTS" id="PR00633">
    <property type="entry name" value="RCCNDNSATION"/>
</dbReference>
<evidence type="ECO:0000259" key="14">
    <source>
        <dbReference type="PROSITE" id="PS50188"/>
    </source>
</evidence>
<feature type="repeat" description="RCC1" evidence="12">
    <location>
        <begin position="3664"/>
        <end position="3715"/>
    </location>
</feature>
<evidence type="ECO:0000256" key="10">
    <source>
        <dbReference type="PROSITE-ProRule" id="PRU00104"/>
    </source>
</evidence>
<feature type="compositionally biased region" description="Polar residues" evidence="13">
    <location>
        <begin position="2331"/>
        <end position="2356"/>
    </location>
</feature>
<keyword evidence="6" id="KW-0597">Phosphoprotein</keyword>
<comment type="pathway">
    <text evidence="3">Protein modification; protein ubiquitination.</text>
</comment>
<feature type="repeat" description="RCC1" evidence="12">
    <location>
        <begin position="506"/>
        <end position="555"/>
    </location>
</feature>
<dbReference type="SUPFAM" id="SSF56204">
    <property type="entry name" value="Hect, E3 ligase catalytic domain"/>
    <property type="match status" value="1"/>
</dbReference>
<keyword evidence="5" id="KW-0963">Cytoplasm</keyword>
<organism evidence="16 17">
    <name type="scientific">Dendroctonus ponderosae</name>
    <name type="common">Mountain pine beetle</name>
    <dbReference type="NCBI Taxonomy" id="77166"/>
    <lineage>
        <taxon>Eukaryota</taxon>
        <taxon>Metazoa</taxon>
        <taxon>Ecdysozoa</taxon>
        <taxon>Arthropoda</taxon>
        <taxon>Hexapoda</taxon>
        <taxon>Insecta</taxon>
        <taxon>Pterygota</taxon>
        <taxon>Neoptera</taxon>
        <taxon>Endopterygota</taxon>
        <taxon>Coleoptera</taxon>
        <taxon>Polyphaga</taxon>
        <taxon>Cucujiformia</taxon>
        <taxon>Curculionidae</taxon>
        <taxon>Scolytinae</taxon>
        <taxon>Dendroctonus</taxon>
    </lineage>
</organism>
<dbReference type="PROSITE" id="PS50082">
    <property type="entry name" value="WD_REPEATS_2"/>
    <property type="match status" value="2"/>
</dbReference>
<feature type="region of interest" description="Disordered" evidence="13">
    <location>
        <begin position="2287"/>
        <end position="2366"/>
    </location>
</feature>
<feature type="repeat" description="RCC1" evidence="12">
    <location>
        <begin position="350"/>
        <end position="399"/>
    </location>
</feature>
<evidence type="ECO:0000256" key="7">
    <source>
        <dbReference type="ARBA" id="ARBA00022679"/>
    </source>
</evidence>
<evidence type="ECO:0000256" key="12">
    <source>
        <dbReference type="PROSITE-ProRule" id="PRU00235"/>
    </source>
</evidence>
<dbReference type="Proteomes" id="UP000019118">
    <property type="component" value="Unassembled WGS sequence"/>
</dbReference>
<dbReference type="Pfam" id="PF25390">
    <property type="entry name" value="WD40_RLD"/>
    <property type="match status" value="2"/>
</dbReference>
<keyword evidence="17" id="KW-1185">Reference proteome</keyword>
<reference evidence="17" key="1">
    <citation type="journal article" date="2013" name="Genome Biol.">
        <title>Draft genome of the mountain pine beetle, Dendroctonus ponderosae Hopkins, a major forest pest.</title>
        <authorList>
            <person name="Keeling C.I."/>
            <person name="Yuen M.M."/>
            <person name="Liao N.Y."/>
            <person name="Docking T.R."/>
            <person name="Chan S.K."/>
            <person name="Taylor G.A."/>
            <person name="Palmquist D.L."/>
            <person name="Jackman S.D."/>
            <person name="Nguyen A."/>
            <person name="Li M."/>
            <person name="Henderson H."/>
            <person name="Janes J.K."/>
            <person name="Zhao Y."/>
            <person name="Pandoh P."/>
            <person name="Moore R."/>
            <person name="Sperling F.A."/>
            <person name="Huber D.P."/>
            <person name="Birol I."/>
            <person name="Jones S.J."/>
            <person name="Bohlmann J."/>
        </authorList>
    </citation>
    <scope>NUCLEOTIDE SEQUENCE</scope>
</reference>
<feature type="region of interest" description="Disordered" evidence="13">
    <location>
        <begin position="2154"/>
        <end position="2176"/>
    </location>
</feature>
<dbReference type="InterPro" id="IPR051625">
    <property type="entry name" value="Signaling_Regulatory_Domain"/>
</dbReference>
<dbReference type="Gene3D" id="3.30.2410.10">
    <property type="entry name" value="Hect, E3 ligase catalytic domain"/>
    <property type="match status" value="1"/>
</dbReference>
<dbReference type="Pfam" id="PF13540">
    <property type="entry name" value="RCC1_2"/>
    <property type="match status" value="2"/>
</dbReference>
<dbReference type="Pfam" id="PF00415">
    <property type="entry name" value="RCC1"/>
    <property type="match status" value="1"/>
</dbReference>
<dbReference type="EnsemblMetazoa" id="XM_019908377.1">
    <property type="protein sequence ID" value="XP_019763936.1"/>
    <property type="gene ID" value="LOC109540157"/>
</dbReference>
<evidence type="ECO:0000256" key="13">
    <source>
        <dbReference type="SAM" id="MobiDB-lite"/>
    </source>
</evidence>
<dbReference type="SUPFAM" id="SSF49899">
    <property type="entry name" value="Concanavalin A-like lectins/glucanases"/>
    <property type="match status" value="1"/>
</dbReference>